<reference evidence="5" key="2">
    <citation type="submission" date="2020-05" db="EMBL/GenBank/DDBJ databases">
        <title>Complete genome sequence of Bradyrhizobium diazoefficiens XF10 isolated from soybean nodule.</title>
        <authorList>
            <person name="Noda R."/>
            <person name="Kakizaki K."/>
            <person name="Minamisawa K."/>
        </authorList>
    </citation>
    <scope>NUCLEOTIDE SEQUENCE</scope>
    <source>
        <strain evidence="5">XF10</strain>
    </source>
</reference>
<gene>
    <name evidence="5" type="ORF">XF10B_40490</name>
    <name evidence="1" type="ORF">XF1B_41650</name>
    <name evidence="2" type="ORF">XF4B_40800</name>
    <name evidence="3" type="ORF">XF5B_41310</name>
    <name evidence="4" type="ORF">XF6B_40880</name>
</gene>
<sequence>MTTTPHPGAREAFKFLRSICRDFQERLMLGEAIRQGWTASGIEAEARRYTGKGDLKFRIAIQDASKRRYYSPEEQAADQVRWKELEEAQAARSAIKATRATRPKVPPEFAGIRAACRNMLDCDRLSSALDAEWTASDIDYLARQFSEVACGVQMKATPSAIRFALEMIQGKPGGQLSPYLPRRVST</sequence>
<name>A0A809ZW51_9BRAD</name>
<dbReference type="EMBL" id="AP023095">
    <property type="protein sequence ID" value="BCE56619.1"/>
    <property type="molecule type" value="Genomic_DNA"/>
</dbReference>
<protein>
    <submittedName>
        <fullName evidence="3">Uncharacterized protein</fullName>
    </submittedName>
</protein>
<reference evidence="3" key="4">
    <citation type="submission" date="2020-05" db="EMBL/GenBank/DDBJ databases">
        <title>Complete genome sequence of Bradyrhizobium diazoefficiens XF5 isolated from soybean nodule.</title>
        <authorList>
            <person name="Noda R."/>
            <person name="Kakizaki K."/>
            <person name="Minamisawa K."/>
        </authorList>
    </citation>
    <scope>NUCLEOTIDE SEQUENCE</scope>
    <source>
        <strain evidence="3">XF5</strain>
    </source>
</reference>
<evidence type="ECO:0000313" key="1">
    <source>
        <dbReference type="EMBL" id="BCE21484.1"/>
    </source>
</evidence>
<dbReference type="EMBL" id="AP023094">
    <property type="protein sequence ID" value="BCE47731.1"/>
    <property type="molecule type" value="Genomic_DNA"/>
</dbReference>
<evidence type="ECO:0000313" key="3">
    <source>
        <dbReference type="EMBL" id="BCE56619.1"/>
    </source>
</evidence>
<organism evidence="3">
    <name type="scientific">Bradyrhizobium diazoefficiens</name>
    <dbReference type="NCBI Taxonomy" id="1355477"/>
    <lineage>
        <taxon>Bacteria</taxon>
        <taxon>Pseudomonadati</taxon>
        <taxon>Pseudomonadota</taxon>
        <taxon>Alphaproteobacteria</taxon>
        <taxon>Hyphomicrobiales</taxon>
        <taxon>Nitrobacteraceae</taxon>
        <taxon>Bradyrhizobium</taxon>
    </lineage>
</organism>
<dbReference type="EMBL" id="AP023091">
    <property type="protein sequence ID" value="BCE21484.1"/>
    <property type="molecule type" value="Genomic_DNA"/>
</dbReference>
<dbReference type="AlphaFoldDB" id="A0A809ZW51"/>
<reference evidence="1" key="1">
    <citation type="submission" date="2020-05" db="EMBL/GenBank/DDBJ databases">
        <title>Complete genome sequence of Bradyrhizobium diazoefficiens XF1 isolated from soybean nodule.</title>
        <authorList>
            <person name="Noda R."/>
            <person name="Kakizaki K."/>
            <person name="Minamisawa K."/>
        </authorList>
    </citation>
    <scope>NUCLEOTIDE SEQUENCE</scope>
    <source>
        <strain evidence="1">XF1</strain>
    </source>
</reference>
<proteinExistence type="predicted"/>
<dbReference type="EMBL" id="AP023096">
    <property type="protein sequence ID" value="BCE65289.1"/>
    <property type="molecule type" value="Genomic_DNA"/>
</dbReference>
<evidence type="ECO:0000313" key="4">
    <source>
        <dbReference type="EMBL" id="BCE65289.1"/>
    </source>
</evidence>
<dbReference type="EMBL" id="AP023099">
    <property type="protein sequence ID" value="BCE91251.1"/>
    <property type="molecule type" value="Genomic_DNA"/>
</dbReference>
<reference evidence="2" key="3">
    <citation type="submission" date="2020-05" db="EMBL/GenBank/DDBJ databases">
        <title>Complete genome sequence of Bradyrhizobium diazoefficiens XF4 isolated from soybean nodule.</title>
        <authorList>
            <person name="Noda R."/>
            <person name="Kakizaki K."/>
            <person name="Minamisawa K."/>
        </authorList>
    </citation>
    <scope>NUCLEOTIDE SEQUENCE</scope>
    <source>
        <strain evidence="2">XF4</strain>
    </source>
</reference>
<accession>A0A809ZW51</accession>
<reference evidence="4" key="5">
    <citation type="submission" date="2020-05" db="EMBL/GenBank/DDBJ databases">
        <title>Complete genome sequence of Bradyrhizobium diazoefficiens XF6 isolated from soybean nodule.</title>
        <authorList>
            <person name="Noda R."/>
            <person name="Kakizaki K."/>
            <person name="Minamisawa K."/>
        </authorList>
    </citation>
    <scope>NUCLEOTIDE SEQUENCE</scope>
    <source>
        <strain evidence="4">XF6</strain>
    </source>
</reference>
<evidence type="ECO:0000313" key="5">
    <source>
        <dbReference type="EMBL" id="BCE91251.1"/>
    </source>
</evidence>
<evidence type="ECO:0000313" key="2">
    <source>
        <dbReference type="EMBL" id="BCE47731.1"/>
    </source>
</evidence>
<dbReference type="RefSeq" id="WP_051000304.1">
    <property type="nucleotide sequence ID" value="NZ_AJQI01000208.1"/>
</dbReference>